<dbReference type="SUPFAM" id="SSF55874">
    <property type="entry name" value="ATPase domain of HSP90 chaperone/DNA topoisomerase II/histidine kinase"/>
    <property type="match status" value="1"/>
</dbReference>
<dbReference type="PRINTS" id="PR00344">
    <property type="entry name" value="BCTRLSENSOR"/>
</dbReference>
<feature type="region of interest" description="Disordered" evidence="7">
    <location>
        <begin position="1"/>
        <end position="106"/>
    </location>
</feature>
<evidence type="ECO:0000256" key="6">
    <source>
        <dbReference type="PROSITE-ProRule" id="PRU00169"/>
    </source>
</evidence>
<feature type="compositionally biased region" description="Polar residues" evidence="7">
    <location>
        <begin position="309"/>
        <end position="334"/>
    </location>
</feature>
<dbReference type="CDD" id="cd17546">
    <property type="entry name" value="REC_hyHK_CKI1_RcsC-like"/>
    <property type="match status" value="1"/>
</dbReference>
<dbReference type="STRING" id="1037660.A0A066VR37"/>
<keyword evidence="5" id="KW-0418">Kinase</keyword>
<dbReference type="GO" id="GO:0005886">
    <property type="term" value="C:plasma membrane"/>
    <property type="evidence" value="ECO:0007669"/>
    <property type="project" value="TreeGrafter"/>
</dbReference>
<dbReference type="InterPro" id="IPR001789">
    <property type="entry name" value="Sig_transdc_resp-reg_receiver"/>
</dbReference>
<dbReference type="InterPro" id="IPR036890">
    <property type="entry name" value="HATPase_C_sf"/>
</dbReference>
<dbReference type="EMBL" id="JMSN01000057">
    <property type="protein sequence ID" value="KDN43901.1"/>
    <property type="molecule type" value="Genomic_DNA"/>
</dbReference>
<dbReference type="Proteomes" id="UP000027361">
    <property type="component" value="Unassembled WGS sequence"/>
</dbReference>
<keyword evidence="4" id="KW-0808">Transferase</keyword>
<evidence type="ECO:0000313" key="10">
    <source>
        <dbReference type="EMBL" id="KDN43901.1"/>
    </source>
</evidence>
<feature type="region of interest" description="Disordered" evidence="7">
    <location>
        <begin position="1115"/>
        <end position="1148"/>
    </location>
</feature>
<dbReference type="GO" id="GO:0009927">
    <property type="term" value="F:histidine phosphotransfer kinase activity"/>
    <property type="evidence" value="ECO:0007669"/>
    <property type="project" value="TreeGrafter"/>
</dbReference>
<evidence type="ECO:0000256" key="4">
    <source>
        <dbReference type="ARBA" id="ARBA00022679"/>
    </source>
</evidence>
<feature type="compositionally biased region" description="Basic and acidic residues" evidence="7">
    <location>
        <begin position="266"/>
        <end position="281"/>
    </location>
</feature>
<feature type="compositionally biased region" description="Low complexity" evidence="7">
    <location>
        <begin position="42"/>
        <end position="73"/>
    </location>
</feature>
<dbReference type="SMART" id="SM00387">
    <property type="entry name" value="HATPase_c"/>
    <property type="match status" value="1"/>
</dbReference>
<protein>
    <recommendedName>
        <fullName evidence="2">histidine kinase</fullName>
        <ecNumber evidence="2">2.7.13.3</ecNumber>
    </recommendedName>
</protein>
<dbReference type="RefSeq" id="XP_013242522.1">
    <property type="nucleotide sequence ID" value="XM_013387068.1"/>
</dbReference>
<comment type="caution">
    <text evidence="10">The sequence shown here is derived from an EMBL/GenBank/DDBJ whole genome shotgun (WGS) entry which is preliminary data.</text>
</comment>
<dbReference type="Pfam" id="PF00072">
    <property type="entry name" value="Response_reg"/>
    <property type="match status" value="1"/>
</dbReference>
<sequence length="1349" mass="141665">MHSVSHSRAASGALDAAKSPSTSSSEPAQGASPESSDIPGTAARSSRSSVPLSASGSSSTASASAPEPAPESLAQRRTSISHAANRLSQGAAGTDSANTSFGSGGERTATADVAELMQSVQHELRTPVHGLLSMLEYLRKDIAQSAAFNLPDAHPLLAARAPSQPPLQGRTRLFASARAHAHTHGNAHANMHVLAKVASVQAKRAAQHVLDAVSSTGQSLAQVPSQLRLPSHVMSAAAKSRCFGSPESASAAAGTNPPAVPGENGEEARGADAAAAHEHEGAGGAKATIGRSKSSPGALPMAAVMTKANSANHSTSPPFLPIVSSSTPTSEHTVTTSSASSSSPSLATTPASLTQPEPPYTSSAPTTPSGGAAVGSESDGATPPPLSFPKGHLSAATASDLAAVLREERRSLLSRLDGALGLVERLHNILDDYNDFASEILLADRDAAHGFGSWAAIAPTTPVIDTAVEPRAAALGAPTSLANAFRGLALHDASSLPVSNLAYVHPAISAPISTSTLASTPRVAQSDASEANVHTPMLHSRSQSRSRILASASSSEREIDGIPLTSPPAPSSNSAGLGDSAHGPAAHPGRDLESKDAILDEPVNFGTLLDEVACEAWNQQVRALRAEDADARLPPPPELILQIDTSLRHVKSVVSVTTVKKLMHKLISNSLRFTKEGYVEVSVMPGIAGEDTLDAAQAETDRYAEAALASEALRSPTPPAIRNDLISIVVEDTGEGMTSTFMQENLFMPFQKANRFKAGAGLSMTLCASLVRKLRGRMHIASDAGRGTIVTVTIPVVHHYNTDISPGQELPPSNVDRLVYLYGFEGMGMQRLAQAITAQLATFGNFYCTTSIKDCDYILLPEEKCIQTDAGVEAVLAQCRPGVKIGVLQAHEDVGIERAASLNRSEPPVFVTRKPFGPKAFEALLGAYSLSQLSKAIDGEVSGALAGVKANNGKCESSCSEGDYFSAQSLSEKQHLKENKDEIQGYSASVGRMDGQALVGSETSGDGEDEEGKQKTVEERTANERLFKAAKKSSRGILPDLLFAPSTMDAILRAPQARAPLLPLRRKFGSTGQQDSESGRSPLSSAFPIFAGSMKSIMEGLAHMHQKIISPNLQASPDTAADASTEENQGSNARPSKPGEALRRTATKTVAAAVPPAAACDTVRKQAEEEASAFSVLCVEDNPLNMRVMTQMLKQSRILQFSATDGVEAVELFKEVRPSVVLLDINMPRMDGFEACEEMRRFEREEVEQDKLLAFSPTRRVASRIVAVTALSDDFHQQKGLSVGMDDWLTKPIKMNTIKKDLAVWKEEWEQALEKSKALEGQGSAASVAEVYGSTLTARQGDAPVATQP</sequence>
<comment type="catalytic activity">
    <reaction evidence="1">
        <text>ATP + protein L-histidine = ADP + protein N-phospho-L-histidine.</text>
        <dbReference type="EC" id="2.7.13.3"/>
    </reaction>
</comment>
<dbReference type="Gene3D" id="3.40.50.2300">
    <property type="match status" value="1"/>
</dbReference>
<proteinExistence type="predicted"/>
<dbReference type="PROSITE" id="PS50109">
    <property type="entry name" value="HIS_KIN"/>
    <property type="match status" value="1"/>
</dbReference>
<dbReference type="SMART" id="SM00448">
    <property type="entry name" value="REC"/>
    <property type="match status" value="1"/>
</dbReference>
<dbReference type="PROSITE" id="PS50110">
    <property type="entry name" value="RESPONSE_REGULATORY"/>
    <property type="match status" value="1"/>
</dbReference>
<feature type="region of interest" description="Disordered" evidence="7">
    <location>
        <begin position="997"/>
        <end position="1020"/>
    </location>
</feature>
<keyword evidence="11" id="KW-1185">Reference proteome</keyword>
<dbReference type="PANTHER" id="PTHR43047:SF72">
    <property type="entry name" value="OSMOSENSING HISTIDINE PROTEIN KINASE SLN1"/>
    <property type="match status" value="1"/>
</dbReference>
<dbReference type="InterPro" id="IPR003594">
    <property type="entry name" value="HATPase_dom"/>
</dbReference>
<dbReference type="InterPro" id="IPR004358">
    <property type="entry name" value="Sig_transdc_His_kin-like_C"/>
</dbReference>
<evidence type="ECO:0000256" key="2">
    <source>
        <dbReference type="ARBA" id="ARBA00012438"/>
    </source>
</evidence>
<feature type="domain" description="Histidine kinase" evidence="8">
    <location>
        <begin position="659"/>
        <end position="798"/>
    </location>
</feature>
<evidence type="ECO:0000256" key="5">
    <source>
        <dbReference type="ARBA" id="ARBA00022777"/>
    </source>
</evidence>
<feature type="compositionally biased region" description="Low complexity" evidence="7">
    <location>
        <begin position="335"/>
        <end position="354"/>
    </location>
</feature>
<dbReference type="InterPro" id="IPR011006">
    <property type="entry name" value="CheY-like_superfamily"/>
</dbReference>
<dbReference type="Gene3D" id="3.30.565.10">
    <property type="entry name" value="Histidine kinase-like ATPase, C-terminal domain"/>
    <property type="match status" value="1"/>
</dbReference>
<dbReference type="PANTHER" id="PTHR43047">
    <property type="entry name" value="TWO-COMPONENT HISTIDINE PROTEIN KINASE"/>
    <property type="match status" value="1"/>
</dbReference>
<feature type="modified residue" description="4-aspartylphosphate" evidence="6">
    <location>
        <position position="1224"/>
    </location>
</feature>
<dbReference type="HOGENOM" id="CLU_257819_0_0_1"/>
<evidence type="ECO:0000256" key="7">
    <source>
        <dbReference type="SAM" id="MobiDB-lite"/>
    </source>
</evidence>
<accession>A0A066VR37</accession>
<name>A0A066VR37_TILAU</name>
<feature type="domain" description="Response regulatory" evidence="9">
    <location>
        <begin position="1175"/>
        <end position="1306"/>
    </location>
</feature>
<feature type="compositionally biased region" description="Polar residues" evidence="7">
    <location>
        <begin position="75"/>
        <end position="88"/>
    </location>
</feature>
<dbReference type="InterPro" id="IPR005467">
    <property type="entry name" value="His_kinase_dom"/>
</dbReference>
<dbReference type="CDD" id="cd00082">
    <property type="entry name" value="HisKA"/>
    <property type="match status" value="1"/>
</dbReference>
<feature type="compositionally biased region" description="Low complexity" evidence="7">
    <location>
        <begin position="540"/>
        <end position="554"/>
    </location>
</feature>
<feature type="region of interest" description="Disordered" evidence="7">
    <location>
        <begin position="245"/>
        <end position="297"/>
    </location>
</feature>
<evidence type="ECO:0000256" key="1">
    <source>
        <dbReference type="ARBA" id="ARBA00000085"/>
    </source>
</evidence>
<dbReference type="Pfam" id="PF02518">
    <property type="entry name" value="HATPase_c"/>
    <property type="match status" value="1"/>
</dbReference>
<keyword evidence="3 6" id="KW-0597">Phosphoprotein</keyword>
<feature type="region of interest" description="Disordered" evidence="7">
    <location>
        <begin position="521"/>
        <end position="591"/>
    </location>
</feature>
<dbReference type="GeneID" id="25267247"/>
<evidence type="ECO:0000256" key="3">
    <source>
        <dbReference type="ARBA" id="ARBA00022553"/>
    </source>
</evidence>
<evidence type="ECO:0000313" key="11">
    <source>
        <dbReference type="Proteomes" id="UP000027361"/>
    </source>
</evidence>
<gene>
    <name evidence="10" type="ORF">K437DRAFT_295010</name>
</gene>
<reference evidence="10 11" key="1">
    <citation type="submission" date="2014-05" db="EMBL/GenBank/DDBJ databases">
        <title>Draft genome sequence of a rare smut relative, Tilletiaria anomala UBC 951.</title>
        <authorList>
            <consortium name="DOE Joint Genome Institute"/>
            <person name="Toome M."/>
            <person name="Kuo A."/>
            <person name="Henrissat B."/>
            <person name="Lipzen A."/>
            <person name="Tritt A."/>
            <person name="Yoshinaga Y."/>
            <person name="Zane M."/>
            <person name="Barry K."/>
            <person name="Grigoriev I.V."/>
            <person name="Spatafora J.W."/>
            <person name="Aimea M.C."/>
        </authorList>
    </citation>
    <scope>NUCLEOTIDE SEQUENCE [LARGE SCALE GENOMIC DNA]</scope>
    <source>
        <strain evidence="10 11">UBC 951</strain>
    </source>
</reference>
<dbReference type="GO" id="GO:0000155">
    <property type="term" value="F:phosphorelay sensor kinase activity"/>
    <property type="evidence" value="ECO:0007669"/>
    <property type="project" value="InterPro"/>
</dbReference>
<dbReference type="SUPFAM" id="SSF52172">
    <property type="entry name" value="CheY-like"/>
    <property type="match status" value="1"/>
</dbReference>
<organism evidence="10 11">
    <name type="scientific">Tilletiaria anomala (strain ATCC 24038 / CBS 436.72 / UBC 951)</name>
    <dbReference type="NCBI Taxonomy" id="1037660"/>
    <lineage>
        <taxon>Eukaryota</taxon>
        <taxon>Fungi</taxon>
        <taxon>Dikarya</taxon>
        <taxon>Basidiomycota</taxon>
        <taxon>Ustilaginomycotina</taxon>
        <taxon>Exobasidiomycetes</taxon>
        <taxon>Georgefischeriales</taxon>
        <taxon>Tilletiariaceae</taxon>
        <taxon>Tilletiaria</taxon>
    </lineage>
</organism>
<dbReference type="InParanoid" id="A0A066VR37"/>
<evidence type="ECO:0000259" key="9">
    <source>
        <dbReference type="PROSITE" id="PS50110"/>
    </source>
</evidence>
<evidence type="ECO:0000259" key="8">
    <source>
        <dbReference type="PROSITE" id="PS50109"/>
    </source>
</evidence>
<dbReference type="OrthoDB" id="21225at2759"/>
<dbReference type="InterPro" id="IPR003661">
    <property type="entry name" value="HisK_dim/P_dom"/>
</dbReference>
<feature type="region of interest" description="Disordered" evidence="7">
    <location>
        <begin position="309"/>
        <end position="392"/>
    </location>
</feature>
<feature type="compositionally biased region" description="Polar residues" evidence="7">
    <location>
        <begin position="19"/>
        <end position="35"/>
    </location>
</feature>
<dbReference type="EC" id="2.7.13.3" evidence="2"/>
<feature type="compositionally biased region" description="Low complexity" evidence="7">
    <location>
        <begin position="361"/>
        <end position="371"/>
    </location>
</feature>